<proteinExistence type="predicted"/>
<feature type="region of interest" description="Disordered" evidence="1">
    <location>
        <begin position="137"/>
        <end position="157"/>
    </location>
</feature>
<sequence length="157" mass="17100">MPNRPAAEPEIVEIAETPTVVVRDRVAFVDFPEFFDRSFPLLADAVVAQGLTITGPAFSRYHGEITETADVEAGFPVDRAPEPDGRVTASTLPGGRVARLVHVGSYDGLPDAWAALGSWIAGRELAERDDFWEVYTTEPTPETDPADLHTELNRPLA</sequence>
<reference evidence="3" key="1">
    <citation type="submission" date="2021-06" db="EMBL/GenBank/DDBJ databases">
        <title>Sequencing of actinobacteria type strains.</title>
        <authorList>
            <person name="Nguyen G.-S."/>
            <person name="Wentzel A."/>
        </authorList>
    </citation>
    <scope>NUCLEOTIDE SEQUENCE</scope>
    <source>
        <strain evidence="3">P38-E01</strain>
    </source>
</reference>
<dbReference type="Pfam" id="PF06445">
    <property type="entry name" value="GyrI-like"/>
    <property type="match status" value="1"/>
</dbReference>
<evidence type="ECO:0000313" key="4">
    <source>
        <dbReference type="Proteomes" id="UP000694501"/>
    </source>
</evidence>
<dbReference type="RefSeq" id="WP_211040917.1">
    <property type="nucleotide sequence ID" value="NZ_JAELVF020000001.1"/>
</dbReference>
<accession>A0A949JG31</accession>
<dbReference type="SUPFAM" id="SSF55136">
    <property type="entry name" value="Probable bacterial effector-binding domain"/>
    <property type="match status" value="1"/>
</dbReference>
<dbReference type="AlphaFoldDB" id="A0A949JG31"/>
<dbReference type="InterPro" id="IPR029442">
    <property type="entry name" value="GyrI-like"/>
</dbReference>
<dbReference type="Gene3D" id="3.20.80.10">
    <property type="entry name" value="Regulatory factor, effector binding domain"/>
    <property type="match status" value="1"/>
</dbReference>
<dbReference type="InterPro" id="IPR010499">
    <property type="entry name" value="AraC_E-bd"/>
</dbReference>
<organism evidence="3 4">
    <name type="scientific">Streptomyces tardus</name>
    <dbReference type="NCBI Taxonomy" id="2780544"/>
    <lineage>
        <taxon>Bacteria</taxon>
        <taxon>Bacillati</taxon>
        <taxon>Actinomycetota</taxon>
        <taxon>Actinomycetes</taxon>
        <taxon>Kitasatosporales</taxon>
        <taxon>Streptomycetaceae</taxon>
        <taxon>Streptomyces</taxon>
    </lineage>
</organism>
<dbReference type="InterPro" id="IPR011256">
    <property type="entry name" value="Reg_factor_effector_dom_sf"/>
</dbReference>
<evidence type="ECO:0000256" key="1">
    <source>
        <dbReference type="SAM" id="MobiDB-lite"/>
    </source>
</evidence>
<evidence type="ECO:0000313" key="3">
    <source>
        <dbReference type="EMBL" id="MBU7597869.1"/>
    </source>
</evidence>
<protein>
    <submittedName>
        <fullName evidence="3">GyrI-like domain-containing protein</fullName>
    </submittedName>
</protein>
<comment type="caution">
    <text evidence="3">The sequence shown here is derived from an EMBL/GenBank/DDBJ whole genome shotgun (WGS) entry which is preliminary data.</text>
</comment>
<keyword evidence="4" id="KW-1185">Reference proteome</keyword>
<dbReference type="EMBL" id="JAELVF020000001">
    <property type="protein sequence ID" value="MBU7597869.1"/>
    <property type="molecule type" value="Genomic_DNA"/>
</dbReference>
<name>A0A949JG31_9ACTN</name>
<dbReference type="SMART" id="SM00871">
    <property type="entry name" value="AraC_E_bind"/>
    <property type="match status" value="1"/>
</dbReference>
<dbReference type="Proteomes" id="UP000694501">
    <property type="component" value="Unassembled WGS sequence"/>
</dbReference>
<feature type="domain" description="AraC effector-binding" evidence="2">
    <location>
        <begin position="7"/>
        <end position="157"/>
    </location>
</feature>
<gene>
    <name evidence="3" type="ORF">JGS22_009625</name>
</gene>
<feature type="compositionally biased region" description="Basic and acidic residues" evidence="1">
    <location>
        <begin position="146"/>
        <end position="157"/>
    </location>
</feature>
<evidence type="ECO:0000259" key="2">
    <source>
        <dbReference type="SMART" id="SM00871"/>
    </source>
</evidence>